<organism evidence="2 3">
    <name type="scientific">Nocardioides zeae</name>
    <dbReference type="NCBI Taxonomy" id="1457234"/>
    <lineage>
        <taxon>Bacteria</taxon>
        <taxon>Bacillati</taxon>
        <taxon>Actinomycetota</taxon>
        <taxon>Actinomycetes</taxon>
        <taxon>Propionibacteriales</taxon>
        <taxon>Nocardioidaceae</taxon>
        <taxon>Nocardioides</taxon>
    </lineage>
</organism>
<dbReference type="AlphaFoldDB" id="A0AAJ1U0K8"/>
<name>A0AAJ1U0K8_9ACTN</name>
<reference evidence="2" key="1">
    <citation type="submission" date="2023-07" db="EMBL/GenBank/DDBJ databases">
        <title>Functional and genomic diversity of the sorghum phyllosphere microbiome.</title>
        <authorList>
            <person name="Shade A."/>
        </authorList>
    </citation>
    <scope>NUCLEOTIDE SEQUENCE</scope>
    <source>
        <strain evidence="2">SORGH_AS_1067</strain>
    </source>
</reference>
<comment type="caution">
    <text evidence="2">The sequence shown here is derived from an EMBL/GenBank/DDBJ whole genome shotgun (WGS) entry which is preliminary data.</text>
</comment>
<keyword evidence="1" id="KW-0732">Signal</keyword>
<sequence>MWNFGSSRPVRWCAPMVSFAMVLSMTDTAGASVDEEPDGRAAPSVNALAQVVADAAPDGSTAARQEDWVDLATDGSAAGPQQATEGAVLSTLGGGASLSTSAGIQVGLPGSPALASPAIADTGLLVLEATADGEASLAVAVTEATASVQLIIPDSAASGRHEFDITGAIPRLEADGSVTLLSPQPSSAGDADHPSDDVALGFVDVPWAVDANGEAVPTHFEVDGNLLTQVVDVDSTTAFPVVADPDLIFFAKCGAAVAVFLAENSALAGKFWRVFKSRKALINTFKGLKGMKMSTKVKYVAQRLGTEVSKMSGIQDLVTRCTP</sequence>
<evidence type="ECO:0000313" key="2">
    <source>
        <dbReference type="EMBL" id="MDQ1105365.1"/>
    </source>
</evidence>
<dbReference type="EMBL" id="JAUTAN010000001">
    <property type="protein sequence ID" value="MDQ1105365.1"/>
    <property type="molecule type" value="Genomic_DNA"/>
</dbReference>
<dbReference type="Proteomes" id="UP001239215">
    <property type="component" value="Unassembled WGS sequence"/>
</dbReference>
<evidence type="ECO:0000313" key="3">
    <source>
        <dbReference type="Proteomes" id="UP001239215"/>
    </source>
</evidence>
<dbReference type="RefSeq" id="WP_307201508.1">
    <property type="nucleotide sequence ID" value="NZ_JAUTAN010000001.1"/>
</dbReference>
<feature type="signal peptide" evidence="1">
    <location>
        <begin position="1"/>
        <end position="29"/>
    </location>
</feature>
<accession>A0AAJ1U0K8</accession>
<evidence type="ECO:0000256" key="1">
    <source>
        <dbReference type="SAM" id="SignalP"/>
    </source>
</evidence>
<gene>
    <name evidence="2" type="ORF">QE405_002649</name>
</gene>
<protein>
    <submittedName>
        <fullName evidence="2">Uncharacterized protein</fullName>
    </submittedName>
</protein>
<proteinExistence type="predicted"/>
<feature type="chain" id="PRO_5042511200" evidence="1">
    <location>
        <begin position="30"/>
        <end position="323"/>
    </location>
</feature>